<protein>
    <submittedName>
        <fullName evidence="6">Uncharacterized protein</fullName>
    </submittedName>
</protein>
<dbReference type="Proteomes" id="UP000694421">
    <property type="component" value="Unplaced"/>
</dbReference>
<dbReference type="PRINTS" id="PR00019">
    <property type="entry name" value="LEURICHRPT"/>
</dbReference>
<dbReference type="InterPro" id="IPR003591">
    <property type="entry name" value="Leu-rich_rpt_typical-subtyp"/>
</dbReference>
<dbReference type="OMA" id="HANWRLM"/>
<evidence type="ECO:0000256" key="2">
    <source>
        <dbReference type="ARBA" id="ARBA00022729"/>
    </source>
</evidence>
<dbReference type="GO" id="GO:0031012">
    <property type="term" value="C:extracellular matrix"/>
    <property type="evidence" value="ECO:0007669"/>
    <property type="project" value="TreeGrafter"/>
</dbReference>
<dbReference type="Ensembl" id="ENSSMRT00000008868.1">
    <property type="protein sequence ID" value="ENSSMRP00000007581.1"/>
    <property type="gene ID" value="ENSSMRG00000006088.1"/>
</dbReference>
<sequence length="685" mass="76641">MAPGGFQLLWLLPVLLRVHSQCGETAKPLCCQKTRLYVLCRDCDLSVFPRGLDPSVQLIDASHNFITNLTVSDTSDLTQLVHVDLSSNRLQLISERALVHLVHLHSFILASNNLNQNYLSNGKALLSLWHLGTLDLSANKLESDMAASYLRSLPSLQQLDLSRNHITRLSVGFFRGVPRLREINLEYNYIVEIEEGTFALLRELHVLNLAMNSLLCLSTFSLTQLWVLNLSHNALQFFVAGGKLDEAYQLQTLDLSYNQLAFLPLLPRRSSIRQLNLSHNAIACLAGNSTTAEEFTLKSHKQVRPSVSWSVSGTARSLRDLDLSSNQLGSFPLRLLRGLSSLHTLRLASNCLQDGLVELTRDCRLLHPMPPPSRSGAMHRITLPSLKRVYLQGNAIHYLPPRFFDLLPNLEVMDLSFNRLHLCRSSSAYKEEPCLAGRKNCTAFNHMRHLRHLSLRGNNLSVLPSNLFHQTALTSLDVSENRGLFMLEGTLEGLESSLEKLSLRGNQMGSSEVTLPCLKGLKIVDLSDNKLSNLPPSLACSSLEKLDIRKNCFLRLEEVTARDLAGSLQYLVLTGNPFNCCELQWLEIMEASSVTILDLDKALCFYRGIYKNLTALVTAKDTLYPCLHSTHNANLSMLVVALFCFLLLTFVLYFSLKALRFIRNRVAPVPSPSCKTKGQDDIAVL</sequence>
<keyword evidence="3" id="KW-0677">Repeat</keyword>
<dbReference type="SUPFAM" id="SSF52058">
    <property type="entry name" value="L domain-like"/>
    <property type="match status" value="2"/>
</dbReference>
<evidence type="ECO:0000256" key="4">
    <source>
        <dbReference type="SAM" id="Phobius"/>
    </source>
</evidence>
<keyword evidence="4" id="KW-0812">Transmembrane</keyword>
<organism evidence="6 7">
    <name type="scientific">Salvator merianae</name>
    <name type="common">Argentine black and white tegu</name>
    <name type="synonym">Tupinambis merianae</name>
    <dbReference type="NCBI Taxonomy" id="96440"/>
    <lineage>
        <taxon>Eukaryota</taxon>
        <taxon>Metazoa</taxon>
        <taxon>Chordata</taxon>
        <taxon>Craniata</taxon>
        <taxon>Vertebrata</taxon>
        <taxon>Euteleostomi</taxon>
        <taxon>Lepidosauria</taxon>
        <taxon>Squamata</taxon>
        <taxon>Bifurcata</taxon>
        <taxon>Unidentata</taxon>
        <taxon>Episquamata</taxon>
        <taxon>Laterata</taxon>
        <taxon>Teiioidea</taxon>
        <taxon>Teiidae</taxon>
        <taxon>Salvator</taxon>
    </lineage>
</organism>
<keyword evidence="7" id="KW-1185">Reference proteome</keyword>
<dbReference type="GO" id="GO:0005615">
    <property type="term" value="C:extracellular space"/>
    <property type="evidence" value="ECO:0007669"/>
    <property type="project" value="TreeGrafter"/>
</dbReference>
<feature type="chain" id="PRO_5034100501" evidence="5">
    <location>
        <begin position="21"/>
        <end position="685"/>
    </location>
</feature>
<keyword evidence="4" id="KW-0472">Membrane</keyword>
<feature type="signal peptide" evidence="5">
    <location>
        <begin position="1"/>
        <end position="20"/>
    </location>
</feature>
<evidence type="ECO:0000256" key="3">
    <source>
        <dbReference type="ARBA" id="ARBA00022737"/>
    </source>
</evidence>
<evidence type="ECO:0000313" key="7">
    <source>
        <dbReference type="Proteomes" id="UP000694421"/>
    </source>
</evidence>
<dbReference type="Pfam" id="PF13516">
    <property type="entry name" value="LRR_6"/>
    <property type="match status" value="1"/>
</dbReference>
<dbReference type="PROSITE" id="PS51450">
    <property type="entry name" value="LRR"/>
    <property type="match status" value="5"/>
</dbReference>
<evidence type="ECO:0000256" key="5">
    <source>
        <dbReference type="SAM" id="SignalP"/>
    </source>
</evidence>
<name>A0A8D0BGJ2_SALMN</name>
<dbReference type="InterPro" id="IPR050328">
    <property type="entry name" value="Dev_Immune_Receptor"/>
</dbReference>
<accession>A0A8D0BGJ2</accession>
<feature type="transmembrane region" description="Helical" evidence="4">
    <location>
        <begin position="635"/>
        <end position="656"/>
    </location>
</feature>
<keyword evidence="1" id="KW-0433">Leucine-rich repeat</keyword>
<dbReference type="Pfam" id="PF13855">
    <property type="entry name" value="LRR_8"/>
    <property type="match status" value="2"/>
</dbReference>
<dbReference type="Pfam" id="PF00560">
    <property type="entry name" value="LRR_1"/>
    <property type="match status" value="2"/>
</dbReference>
<reference evidence="6" key="1">
    <citation type="submission" date="2025-08" db="UniProtKB">
        <authorList>
            <consortium name="Ensembl"/>
        </authorList>
    </citation>
    <scope>IDENTIFICATION</scope>
</reference>
<keyword evidence="2 5" id="KW-0732">Signal</keyword>
<dbReference type="SMART" id="SM00369">
    <property type="entry name" value="LRR_TYP"/>
    <property type="match status" value="11"/>
</dbReference>
<dbReference type="InterPro" id="IPR032675">
    <property type="entry name" value="LRR_dom_sf"/>
</dbReference>
<evidence type="ECO:0000313" key="6">
    <source>
        <dbReference type="Ensembl" id="ENSSMRP00000007581.1"/>
    </source>
</evidence>
<proteinExistence type="predicted"/>
<dbReference type="InterPro" id="IPR001611">
    <property type="entry name" value="Leu-rich_rpt"/>
</dbReference>
<dbReference type="GeneTree" id="ENSGT00940000164773"/>
<dbReference type="AlphaFoldDB" id="A0A8D0BGJ2"/>
<keyword evidence="4" id="KW-1133">Transmembrane helix</keyword>
<reference evidence="6" key="2">
    <citation type="submission" date="2025-09" db="UniProtKB">
        <authorList>
            <consortium name="Ensembl"/>
        </authorList>
    </citation>
    <scope>IDENTIFICATION</scope>
</reference>
<dbReference type="PANTHER" id="PTHR24373:SF398">
    <property type="entry name" value="LEUCINE-RICH REPEAT-CONTAINING G-PROTEIN COUPLED RECEPTOR 6"/>
    <property type="match status" value="1"/>
</dbReference>
<evidence type="ECO:0000256" key="1">
    <source>
        <dbReference type="ARBA" id="ARBA00022614"/>
    </source>
</evidence>
<dbReference type="Gene3D" id="3.80.10.10">
    <property type="entry name" value="Ribonuclease Inhibitor"/>
    <property type="match status" value="5"/>
</dbReference>
<dbReference type="PANTHER" id="PTHR24373">
    <property type="entry name" value="SLIT RELATED LEUCINE-RICH REPEAT NEURONAL PROTEIN"/>
    <property type="match status" value="1"/>
</dbReference>